<keyword evidence="6" id="KW-0479">Metal-binding</keyword>
<keyword evidence="5" id="KW-0819">tRNA processing</keyword>
<gene>
    <name evidence="11" type="ORF">COB21_05305</name>
</gene>
<sequence length="151" mass="16853">MPQHALVSSCSLHEIDTIAEKLLHLAQENSSIFAFYGPLGAGKTTLVKKIIAIKANICPSSITSPTFTYVQTYGNSHPIHHFDLYRIKTAESFESMGFTDYLDQTCLIEWPEVIEKLLPKNTIRIHIAYAGQESRTYKIELGKPLVGESIA</sequence>
<evidence type="ECO:0000256" key="10">
    <source>
        <dbReference type="ARBA" id="ARBA00032441"/>
    </source>
</evidence>
<dbReference type="PANTHER" id="PTHR33540">
    <property type="entry name" value="TRNA THREONYLCARBAMOYLADENOSINE BIOSYNTHESIS PROTEIN TSAE"/>
    <property type="match status" value="1"/>
</dbReference>
<evidence type="ECO:0000313" key="11">
    <source>
        <dbReference type="EMBL" id="PCI75743.1"/>
    </source>
</evidence>
<dbReference type="GO" id="GO:0046872">
    <property type="term" value="F:metal ion binding"/>
    <property type="evidence" value="ECO:0007669"/>
    <property type="project" value="UniProtKB-KW"/>
</dbReference>
<evidence type="ECO:0000256" key="1">
    <source>
        <dbReference type="ARBA" id="ARBA00004496"/>
    </source>
</evidence>
<evidence type="ECO:0000256" key="2">
    <source>
        <dbReference type="ARBA" id="ARBA00007599"/>
    </source>
</evidence>
<evidence type="ECO:0000313" key="12">
    <source>
        <dbReference type="Proteomes" id="UP000218775"/>
    </source>
</evidence>
<evidence type="ECO:0000256" key="6">
    <source>
        <dbReference type="ARBA" id="ARBA00022723"/>
    </source>
</evidence>
<organism evidence="11 12">
    <name type="scientific">Aerophobetes bacterium</name>
    <dbReference type="NCBI Taxonomy" id="2030807"/>
    <lineage>
        <taxon>Bacteria</taxon>
        <taxon>Candidatus Aerophobota</taxon>
    </lineage>
</organism>
<evidence type="ECO:0000256" key="9">
    <source>
        <dbReference type="ARBA" id="ARBA00022842"/>
    </source>
</evidence>
<keyword evidence="7" id="KW-0547">Nucleotide-binding</keyword>
<dbReference type="InterPro" id="IPR003442">
    <property type="entry name" value="T6A_TsaE"/>
</dbReference>
<dbReference type="GO" id="GO:0005737">
    <property type="term" value="C:cytoplasm"/>
    <property type="evidence" value="ECO:0007669"/>
    <property type="project" value="UniProtKB-SubCell"/>
</dbReference>
<name>A0A2A4WZI4_UNCAE</name>
<proteinExistence type="inferred from homology"/>
<comment type="subcellular location">
    <subcellularLocation>
        <location evidence="1">Cytoplasm</location>
    </subcellularLocation>
</comment>
<keyword evidence="8" id="KW-0067">ATP-binding</keyword>
<keyword evidence="4" id="KW-0963">Cytoplasm</keyword>
<evidence type="ECO:0000256" key="8">
    <source>
        <dbReference type="ARBA" id="ARBA00022840"/>
    </source>
</evidence>
<protein>
    <recommendedName>
        <fullName evidence="3">tRNA threonylcarbamoyladenosine biosynthesis protein TsaE</fullName>
    </recommendedName>
    <alternativeName>
        <fullName evidence="10">t(6)A37 threonylcarbamoyladenosine biosynthesis protein TsaE</fullName>
    </alternativeName>
</protein>
<evidence type="ECO:0000256" key="4">
    <source>
        <dbReference type="ARBA" id="ARBA00022490"/>
    </source>
</evidence>
<dbReference type="Gene3D" id="3.40.50.300">
    <property type="entry name" value="P-loop containing nucleotide triphosphate hydrolases"/>
    <property type="match status" value="1"/>
</dbReference>
<dbReference type="Proteomes" id="UP000218775">
    <property type="component" value="Unassembled WGS sequence"/>
</dbReference>
<evidence type="ECO:0000256" key="7">
    <source>
        <dbReference type="ARBA" id="ARBA00022741"/>
    </source>
</evidence>
<dbReference type="GO" id="GO:0002949">
    <property type="term" value="P:tRNA threonylcarbamoyladenosine modification"/>
    <property type="evidence" value="ECO:0007669"/>
    <property type="project" value="InterPro"/>
</dbReference>
<dbReference type="GO" id="GO:0016740">
    <property type="term" value="F:transferase activity"/>
    <property type="evidence" value="ECO:0007669"/>
    <property type="project" value="UniProtKB-KW"/>
</dbReference>
<accession>A0A2A4WZI4</accession>
<dbReference type="EMBL" id="NVUK01000041">
    <property type="protein sequence ID" value="PCI75743.1"/>
    <property type="molecule type" value="Genomic_DNA"/>
</dbReference>
<dbReference type="SUPFAM" id="SSF52540">
    <property type="entry name" value="P-loop containing nucleoside triphosphate hydrolases"/>
    <property type="match status" value="1"/>
</dbReference>
<keyword evidence="9" id="KW-0460">Magnesium</keyword>
<keyword evidence="11" id="KW-0808">Transferase</keyword>
<comment type="caution">
    <text evidence="11">The sequence shown here is derived from an EMBL/GenBank/DDBJ whole genome shotgun (WGS) entry which is preliminary data.</text>
</comment>
<comment type="similarity">
    <text evidence="2">Belongs to the TsaE family.</text>
</comment>
<dbReference type="PANTHER" id="PTHR33540:SF2">
    <property type="entry name" value="TRNA THREONYLCARBAMOYLADENOSINE BIOSYNTHESIS PROTEIN TSAE"/>
    <property type="match status" value="1"/>
</dbReference>
<dbReference type="GO" id="GO:0005524">
    <property type="term" value="F:ATP binding"/>
    <property type="evidence" value="ECO:0007669"/>
    <property type="project" value="UniProtKB-KW"/>
</dbReference>
<dbReference type="Pfam" id="PF02367">
    <property type="entry name" value="TsaE"/>
    <property type="match status" value="1"/>
</dbReference>
<dbReference type="AlphaFoldDB" id="A0A2A4WZI4"/>
<evidence type="ECO:0000256" key="3">
    <source>
        <dbReference type="ARBA" id="ARBA00019010"/>
    </source>
</evidence>
<dbReference type="InterPro" id="IPR027417">
    <property type="entry name" value="P-loop_NTPase"/>
</dbReference>
<evidence type="ECO:0000256" key="5">
    <source>
        <dbReference type="ARBA" id="ARBA00022694"/>
    </source>
</evidence>
<reference evidence="12" key="1">
    <citation type="submission" date="2017-08" db="EMBL/GenBank/DDBJ databases">
        <title>A dynamic microbial community with high functional redundancy inhabits the cold, oxic subseafloor aquifer.</title>
        <authorList>
            <person name="Tully B.J."/>
            <person name="Wheat C.G."/>
            <person name="Glazer B.T."/>
            <person name="Huber J.A."/>
        </authorList>
    </citation>
    <scope>NUCLEOTIDE SEQUENCE [LARGE SCALE GENOMIC DNA]</scope>
</reference>
<dbReference type="NCBIfam" id="TIGR00150">
    <property type="entry name" value="T6A_YjeE"/>
    <property type="match status" value="1"/>
</dbReference>